<feature type="chain" id="PRO_5021817896" description="beta-glucosidase" evidence="8">
    <location>
        <begin position="26"/>
        <end position="734"/>
    </location>
</feature>
<dbReference type="InterPro" id="IPR001764">
    <property type="entry name" value="Glyco_hydro_3_N"/>
</dbReference>
<feature type="non-terminal residue" evidence="10">
    <location>
        <position position="734"/>
    </location>
</feature>
<feature type="domain" description="Fibronectin type III-like" evidence="9">
    <location>
        <begin position="656"/>
        <end position="725"/>
    </location>
</feature>
<dbReference type="InterPro" id="IPR013783">
    <property type="entry name" value="Ig-like_fold"/>
</dbReference>
<dbReference type="SMART" id="SM01217">
    <property type="entry name" value="Fn3_like"/>
    <property type="match status" value="1"/>
</dbReference>
<dbReference type="Gene3D" id="3.20.20.300">
    <property type="entry name" value="Glycoside hydrolase, family 3, N-terminal domain"/>
    <property type="match status" value="1"/>
</dbReference>
<dbReference type="InterPro" id="IPR019800">
    <property type="entry name" value="Glyco_hydro_3_AS"/>
</dbReference>
<dbReference type="PRINTS" id="PR00133">
    <property type="entry name" value="GLHYDRLASE3"/>
</dbReference>
<reference evidence="10 11" key="1">
    <citation type="journal article" date="2019" name="Nat. Microbiol.">
        <title>Mediterranean grassland soil C-N compound turnover is dependent on rainfall and depth, and is mediated by genomically divergent microorganisms.</title>
        <authorList>
            <person name="Diamond S."/>
            <person name="Andeer P.F."/>
            <person name="Li Z."/>
            <person name="Crits-Christoph A."/>
            <person name="Burstein D."/>
            <person name="Anantharaman K."/>
            <person name="Lane K.R."/>
            <person name="Thomas B.C."/>
            <person name="Pan C."/>
            <person name="Northen T.R."/>
            <person name="Banfield J.F."/>
        </authorList>
    </citation>
    <scope>NUCLEOTIDE SEQUENCE [LARGE SCALE GENOMIC DNA]</scope>
    <source>
        <strain evidence="10">NP_8</strain>
    </source>
</reference>
<evidence type="ECO:0000256" key="1">
    <source>
        <dbReference type="ARBA" id="ARBA00000448"/>
    </source>
</evidence>
<dbReference type="EMBL" id="VBAP01000119">
    <property type="protein sequence ID" value="TMI71175.1"/>
    <property type="molecule type" value="Genomic_DNA"/>
</dbReference>
<dbReference type="FunFam" id="3.40.50.1700:FF:000009">
    <property type="entry name" value="Periplasmic beta-glucosidase"/>
    <property type="match status" value="1"/>
</dbReference>
<keyword evidence="6 7" id="KW-0326">Glycosidase</keyword>
<dbReference type="PANTHER" id="PTHR30620">
    <property type="entry name" value="PERIPLASMIC BETA-GLUCOSIDASE-RELATED"/>
    <property type="match status" value="1"/>
</dbReference>
<dbReference type="PANTHER" id="PTHR30620:SF16">
    <property type="entry name" value="LYSOSOMAL BETA GLUCOSIDASE"/>
    <property type="match status" value="1"/>
</dbReference>
<dbReference type="Gene3D" id="3.40.50.1700">
    <property type="entry name" value="Glycoside hydrolase family 3 C-terminal domain"/>
    <property type="match status" value="1"/>
</dbReference>
<dbReference type="GO" id="GO:0008422">
    <property type="term" value="F:beta-glucosidase activity"/>
    <property type="evidence" value="ECO:0007669"/>
    <property type="project" value="UniProtKB-EC"/>
</dbReference>
<evidence type="ECO:0000256" key="6">
    <source>
        <dbReference type="ARBA" id="ARBA00023295"/>
    </source>
</evidence>
<feature type="signal peptide" evidence="8">
    <location>
        <begin position="1"/>
        <end position="25"/>
    </location>
</feature>
<evidence type="ECO:0000256" key="8">
    <source>
        <dbReference type="SAM" id="SignalP"/>
    </source>
</evidence>
<dbReference type="SUPFAM" id="SSF52279">
    <property type="entry name" value="Beta-D-glucan exohydrolase, C-terminal domain"/>
    <property type="match status" value="1"/>
</dbReference>
<proteinExistence type="inferred from homology"/>
<organism evidence="10 11">
    <name type="scientific">Candidatus Segetimicrobium genomatis</name>
    <dbReference type="NCBI Taxonomy" id="2569760"/>
    <lineage>
        <taxon>Bacteria</taxon>
        <taxon>Bacillati</taxon>
        <taxon>Candidatus Sysuimicrobiota</taxon>
        <taxon>Candidatus Sysuimicrobiia</taxon>
        <taxon>Candidatus Sysuimicrobiales</taxon>
        <taxon>Candidatus Segetimicrobiaceae</taxon>
        <taxon>Candidatus Segetimicrobium</taxon>
    </lineage>
</organism>
<dbReference type="Pfam" id="PF01915">
    <property type="entry name" value="Glyco_hydro_3_C"/>
    <property type="match status" value="1"/>
</dbReference>
<dbReference type="Pfam" id="PF14310">
    <property type="entry name" value="Fn3-like"/>
    <property type="match status" value="1"/>
</dbReference>
<dbReference type="InterPro" id="IPR051915">
    <property type="entry name" value="Cellulose_Degrad_GH3"/>
</dbReference>
<evidence type="ECO:0000313" key="11">
    <source>
        <dbReference type="Proteomes" id="UP000318834"/>
    </source>
</evidence>
<dbReference type="InterPro" id="IPR002772">
    <property type="entry name" value="Glyco_hydro_3_C"/>
</dbReference>
<name>A0A537IIS4_9BACT</name>
<dbReference type="Pfam" id="PF00933">
    <property type="entry name" value="Glyco_hydro_3"/>
    <property type="match status" value="1"/>
</dbReference>
<comment type="similarity">
    <text evidence="2 7">Belongs to the glycosyl hydrolase 3 family.</text>
</comment>
<dbReference type="InterPro" id="IPR017853">
    <property type="entry name" value="GH"/>
</dbReference>
<evidence type="ECO:0000256" key="4">
    <source>
        <dbReference type="ARBA" id="ARBA00022729"/>
    </source>
</evidence>
<accession>A0A537IIS4</accession>
<evidence type="ECO:0000313" key="10">
    <source>
        <dbReference type="EMBL" id="TMI71175.1"/>
    </source>
</evidence>
<dbReference type="SUPFAM" id="SSF51445">
    <property type="entry name" value="(Trans)glycosidases"/>
    <property type="match status" value="1"/>
</dbReference>
<dbReference type="EC" id="3.2.1.21" evidence="3"/>
<comment type="caution">
    <text evidence="10">The sequence shown here is derived from an EMBL/GenBank/DDBJ whole genome shotgun (WGS) entry which is preliminary data.</text>
</comment>
<dbReference type="FunFam" id="2.60.40.10:FF:000495">
    <property type="entry name" value="Periplasmic beta-glucosidase"/>
    <property type="match status" value="1"/>
</dbReference>
<keyword evidence="5 7" id="KW-0378">Hydrolase</keyword>
<dbReference type="Proteomes" id="UP000318834">
    <property type="component" value="Unassembled WGS sequence"/>
</dbReference>
<dbReference type="InterPro" id="IPR036881">
    <property type="entry name" value="Glyco_hydro_3_C_sf"/>
</dbReference>
<evidence type="ECO:0000256" key="5">
    <source>
        <dbReference type="ARBA" id="ARBA00022801"/>
    </source>
</evidence>
<dbReference type="GO" id="GO:0009251">
    <property type="term" value="P:glucan catabolic process"/>
    <property type="evidence" value="ECO:0007669"/>
    <property type="project" value="TreeGrafter"/>
</dbReference>
<comment type="catalytic activity">
    <reaction evidence="1">
        <text>Hydrolysis of terminal, non-reducing beta-D-glucosyl residues with release of beta-D-glucose.</text>
        <dbReference type="EC" id="3.2.1.21"/>
    </reaction>
</comment>
<evidence type="ECO:0000256" key="2">
    <source>
        <dbReference type="ARBA" id="ARBA00005336"/>
    </source>
</evidence>
<evidence type="ECO:0000256" key="3">
    <source>
        <dbReference type="ARBA" id="ARBA00012744"/>
    </source>
</evidence>
<gene>
    <name evidence="10" type="ORF">E6H05_12890</name>
</gene>
<dbReference type="AlphaFoldDB" id="A0A537IIS4"/>
<evidence type="ECO:0000256" key="7">
    <source>
        <dbReference type="RuleBase" id="RU361161"/>
    </source>
</evidence>
<dbReference type="InterPro" id="IPR026891">
    <property type="entry name" value="Fn3-like"/>
</dbReference>
<sequence length="734" mass="77849">MRPHSGLLTALPAALALIGAGPASAQRSAAEQRIDSLLARMTLEEKLGQLNQLSVDQQPTPEQLALVRKGLVGSFLNLTGAAVTRDAQDIAVTESRLHIPLIFGHDVIHGYRTIFPIPLGEAASWDPEAVEAAAHVAAREAAAAGVHWTFAPMVDIARDPRWGRIAEGSGEDPYLGSAMAAARVRGFQGSDPRSPDAVLATVKHFAAYGGAEGGRDYNTVDLSERTLREVYLPPYRAALDAGAGSVMTSFNEIGGIPSTASPWLMTTLLRRQWGFRGFVVSDWTAVAELLNHGIAGSRADAGKLALEAGVDMDMVSRIYVDDLPALVRTGRIPIAVVNEAVRRVLRAKAALGLFDDPYHGATPERERSMLLAPEHRQLARRVAEQSIVLLKNDASLLPLGPRAKSVAVIGPLADDKIAALGSWPGRGDPRDAVTPLEGIKARAGGGSVSVLYEKGCGITDTATGGFAGAVAAAKQADVAVLVLGEAGDMSGEAASRANIDLPGVQPRLLEAIYATGTPIVLVIMNGRPLTIPWAAEHVPAIVESWFLGLETGPALAAVLFGDVNPSGKLPVTFPRVVGQIPLYYNHKNTGRPTGADKYTSKYTDLPVTPLFPFGHGLSYTTFSYSDLRLSSLRITPAGTLRASVTVTNTGSREGAEVVQLYVHDEVASVTRPVRALAGFRRVSLKPGEARTLDFQLTAKELGLYNRDMKFVVEPGTFRVFVGGSSVGGLEAEFD</sequence>
<dbReference type="Gene3D" id="2.60.40.10">
    <property type="entry name" value="Immunoglobulins"/>
    <property type="match status" value="1"/>
</dbReference>
<dbReference type="InterPro" id="IPR036962">
    <property type="entry name" value="Glyco_hydro_3_N_sf"/>
</dbReference>
<protein>
    <recommendedName>
        <fullName evidence="3">beta-glucosidase</fullName>
        <ecNumber evidence="3">3.2.1.21</ecNumber>
    </recommendedName>
</protein>
<evidence type="ECO:0000259" key="9">
    <source>
        <dbReference type="SMART" id="SM01217"/>
    </source>
</evidence>
<dbReference type="FunFam" id="3.20.20.300:FF:000005">
    <property type="entry name" value="Periplasmic beta-glucosidase"/>
    <property type="match status" value="1"/>
</dbReference>
<dbReference type="PROSITE" id="PS00775">
    <property type="entry name" value="GLYCOSYL_HYDROL_F3"/>
    <property type="match status" value="1"/>
</dbReference>
<keyword evidence="4 8" id="KW-0732">Signal</keyword>